<accession>X1VR86</accession>
<protein>
    <recommendedName>
        <fullName evidence="2">TonB-dependent receptor-like beta-barrel domain-containing protein</fullName>
    </recommendedName>
</protein>
<organism evidence="1">
    <name type="scientific">marine sediment metagenome</name>
    <dbReference type="NCBI Taxonomy" id="412755"/>
    <lineage>
        <taxon>unclassified sequences</taxon>
        <taxon>metagenomes</taxon>
        <taxon>ecological metagenomes</taxon>
    </lineage>
</organism>
<name>X1VR86_9ZZZZ</name>
<dbReference type="AlphaFoldDB" id="X1VR86"/>
<proteinExistence type="predicted"/>
<feature type="non-terminal residue" evidence="1">
    <location>
        <position position="209"/>
    </location>
</feature>
<sequence length="209" mass="23690">VGRQVLTWGTGDLIFINDLFPKDWQSFFIGRDNEYLKAPSDAIKASLFGDWANLDIVYTPQFDPDRHIDGTRLSYWNSNLGRLAGEDAVIHTNKPNSWFRDSELAARLYKNINNYEFALYGYRGYWKSPSGQNASMSQAIFPDLNVYGASIRGAIGKGICNLEIGYYESADDLSGKNPLIDNSQMRYLAGYTQEIARDFTAGVQYYVEQ</sequence>
<gene>
    <name evidence="1" type="ORF">S12H4_56811</name>
</gene>
<comment type="caution">
    <text evidence="1">The sequence shown here is derived from an EMBL/GenBank/DDBJ whole genome shotgun (WGS) entry which is preliminary data.</text>
</comment>
<reference evidence="1" key="1">
    <citation type="journal article" date="2014" name="Front. Microbiol.">
        <title>High frequency of phylogenetically diverse reductive dehalogenase-homologous genes in deep subseafloor sedimentary metagenomes.</title>
        <authorList>
            <person name="Kawai M."/>
            <person name="Futagami T."/>
            <person name="Toyoda A."/>
            <person name="Takaki Y."/>
            <person name="Nishi S."/>
            <person name="Hori S."/>
            <person name="Arai W."/>
            <person name="Tsubouchi T."/>
            <person name="Morono Y."/>
            <person name="Uchiyama I."/>
            <person name="Ito T."/>
            <person name="Fujiyama A."/>
            <person name="Inagaki F."/>
            <person name="Takami H."/>
        </authorList>
    </citation>
    <scope>NUCLEOTIDE SEQUENCE</scope>
    <source>
        <strain evidence="1">Expedition CK06-06</strain>
    </source>
</reference>
<feature type="non-terminal residue" evidence="1">
    <location>
        <position position="1"/>
    </location>
</feature>
<evidence type="ECO:0008006" key="2">
    <source>
        <dbReference type="Google" id="ProtNLM"/>
    </source>
</evidence>
<evidence type="ECO:0000313" key="1">
    <source>
        <dbReference type="EMBL" id="GAJ19421.1"/>
    </source>
</evidence>
<dbReference type="EMBL" id="BARW01036638">
    <property type="protein sequence ID" value="GAJ19421.1"/>
    <property type="molecule type" value="Genomic_DNA"/>
</dbReference>